<feature type="region of interest" description="Disordered" evidence="1">
    <location>
        <begin position="37"/>
        <end position="60"/>
    </location>
</feature>
<accession>A0ABR1J6R7</accession>
<evidence type="ECO:0000313" key="3">
    <source>
        <dbReference type="Proteomes" id="UP001498398"/>
    </source>
</evidence>
<keyword evidence="3" id="KW-1185">Reference proteome</keyword>
<dbReference type="Proteomes" id="UP001498398">
    <property type="component" value="Unassembled WGS sequence"/>
</dbReference>
<comment type="caution">
    <text evidence="2">The sequence shown here is derived from an EMBL/GenBank/DDBJ whole genome shotgun (WGS) entry which is preliminary data.</text>
</comment>
<sequence>MGISCDEFKLGPTYDTIAIPFPMVVAYHPRSTATFPDPNADMVRRDVSRPKGRHSSFSEKAAVSEDVSSFRTVEGELTTNLPGSSCWRLSTSSVLLSPASDGQVILHDMLIWRMPPSSSSSG</sequence>
<dbReference type="EMBL" id="JBANRG010000040">
    <property type="protein sequence ID" value="KAK7447757.1"/>
    <property type="molecule type" value="Genomic_DNA"/>
</dbReference>
<reference evidence="2 3" key="1">
    <citation type="submission" date="2024-01" db="EMBL/GenBank/DDBJ databases">
        <title>A draft genome for the cacao thread blight pathogen Marasmiellus scandens.</title>
        <authorList>
            <person name="Baruah I.K."/>
            <person name="Leung J."/>
            <person name="Bukari Y."/>
            <person name="Amoako-Attah I."/>
            <person name="Meinhardt L.W."/>
            <person name="Bailey B.A."/>
            <person name="Cohen S.P."/>
        </authorList>
    </citation>
    <scope>NUCLEOTIDE SEQUENCE [LARGE SCALE GENOMIC DNA]</scope>
    <source>
        <strain evidence="2 3">GH-19</strain>
    </source>
</reference>
<name>A0ABR1J6R7_9AGAR</name>
<evidence type="ECO:0000256" key="1">
    <source>
        <dbReference type="SAM" id="MobiDB-lite"/>
    </source>
</evidence>
<gene>
    <name evidence="2" type="ORF">VKT23_014015</name>
</gene>
<proteinExistence type="predicted"/>
<protein>
    <submittedName>
        <fullName evidence="2">Uncharacterized protein</fullName>
    </submittedName>
</protein>
<organism evidence="2 3">
    <name type="scientific">Marasmiellus scandens</name>
    <dbReference type="NCBI Taxonomy" id="2682957"/>
    <lineage>
        <taxon>Eukaryota</taxon>
        <taxon>Fungi</taxon>
        <taxon>Dikarya</taxon>
        <taxon>Basidiomycota</taxon>
        <taxon>Agaricomycotina</taxon>
        <taxon>Agaricomycetes</taxon>
        <taxon>Agaricomycetidae</taxon>
        <taxon>Agaricales</taxon>
        <taxon>Marasmiineae</taxon>
        <taxon>Omphalotaceae</taxon>
        <taxon>Marasmiellus</taxon>
    </lineage>
</organism>
<evidence type="ECO:0000313" key="2">
    <source>
        <dbReference type="EMBL" id="KAK7447757.1"/>
    </source>
</evidence>